<sequence length="508" mass="57836">MENPLHSSSKPRPIEIPVANMLSPESEICENTSIYTASTANSCFESALPRINSELRLPDQEVRSKSVFFSEVGKGTRNTEDGGLELPDVRESKYLVAFSDLQQAERINPKEDSGFPERPFRVSTLLQDRIRVLENEKKDNGINSRLTGKRLRKPNRSESSTSELSTGEIMLERSAEGQTYQTHRDQKEKEEELEGQLSLEANYNEKQVVSMLGITEQTTGEKDGKLSDGKSVNHAVKEFGIPSKSILKVRKNDASKPDNLTKTVNKTIKQLYKLNKEKEAESLSDLLESKLMTEKELSKAVKREFQEERDEKKRQEAKSMEKNRREAFFFRMEELERMEEEMRETRTRERETRRADAQKRREKNITLWNEKQTSILSTKISRAFKFSYFPLLIPDSRSSSSDEQSSSEDSGSSSDTSASVSARVSRQSSACSCASSTNKRKNRGICSSHSRQNRNTQKKVNTKLLTYVIQEKSSFAKSKLLEGLRKALPKNLPLIGTHKARGTKYDKS</sequence>
<evidence type="ECO:0000256" key="1">
    <source>
        <dbReference type="SAM" id="MobiDB-lite"/>
    </source>
</evidence>
<feature type="region of interest" description="Disordered" evidence="1">
    <location>
        <begin position="338"/>
        <end position="360"/>
    </location>
</feature>
<reference evidence="2" key="1">
    <citation type="submission" date="2023-01" db="EMBL/GenBank/DDBJ databases">
        <title>Genome assembly of the deep-sea coral Lophelia pertusa.</title>
        <authorList>
            <person name="Herrera S."/>
            <person name="Cordes E."/>
        </authorList>
    </citation>
    <scope>NUCLEOTIDE SEQUENCE</scope>
    <source>
        <strain evidence="2">USNM1676648</strain>
        <tissue evidence="2">Polyp</tissue>
    </source>
</reference>
<dbReference type="EMBL" id="MU826359">
    <property type="protein sequence ID" value="KAJ7379291.1"/>
    <property type="molecule type" value="Genomic_DNA"/>
</dbReference>
<dbReference type="Proteomes" id="UP001163046">
    <property type="component" value="Unassembled WGS sequence"/>
</dbReference>
<evidence type="ECO:0000313" key="2">
    <source>
        <dbReference type="EMBL" id="KAJ7379291.1"/>
    </source>
</evidence>
<comment type="caution">
    <text evidence="2">The sequence shown here is derived from an EMBL/GenBank/DDBJ whole genome shotgun (WGS) entry which is preliminary data.</text>
</comment>
<feature type="compositionally biased region" description="Polar residues" evidence="1">
    <location>
        <begin position="445"/>
        <end position="455"/>
    </location>
</feature>
<gene>
    <name evidence="2" type="ORF">OS493_017804</name>
</gene>
<protein>
    <submittedName>
        <fullName evidence="2">Uncharacterized protein</fullName>
    </submittedName>
</protein>
<evidence type="ECO:0000313" key="3">
    <source>
        <dbReference type="Proteomes" id="UP001163046"/>
    </source>
</evidence>
<feature type="region of interest" description="Disordered" evidence="1">
    <location>
        <begin position="141"/>
        <end position="187"/>
    </location>
</feature>
<feature type="compositionally biased region" description="Basic and acidic residues" evidence="1">
    <location>
        <begin position="343"/>
        <end position="359"/>
    </location>
</feature>
<dbReference type="AlphaFoldDB" id="A0A9W9ZCP3"/>
<proteinExistence type="predicted"/>
<name>A0A9W9ZCP3_9CNID</name>
<feature type="region of interest" description="Disordered" evidence="1">
    <location>
        <begin position="396"/>
        <end position="458"/>
    </location>
</feature>
<dbReference type="OrthoDB" id="5990246at2759"/>
<keyword evidence="3" id="KW-1185">Reference proteome</keyword>
<feature type="compositionally biased region" description="Low complexity" evidence="1">
    <location>
        <begin position="157"/>
        <end position="166"/>
    </location>
</feature>
<feature type="compositionally biased region" description="Low complexity" evidence="1">
    <location>
        <begin position="396"/>
        <end position="437"/>
    </location>
</feature>
<accession>A0A9W9ZCP3</accession>
<organism evidence="2 3">
    <name type="scientific">Desmophyllum pertusum</name>
    <dbReference type="NCBI Taxonomy" id="174260"/>
    <lineage>
        <taxon>Eukaryota</taxon>
        <taxon>Metazoa</taxon>
        <taxon>Cnidaria</taxon>
        <taxon>Anthozoa</taxon>
        <taxon>Hexacorallia</taxon>
        <taxon>Scleractinia</taxon>
        <taxon>Caryophylliina</taxon>
        <taxon>Caryophylliidae</taxon>
        <taxon>Desmophyllum</taxon>
    </lineage>
</organism>